<sequence length="205" mass="22018">MWRFIIVSFAFLGWSFYVLSDGAEYRPSANSIQARAVLDNQRPKPRPLRVNVIELSQDGAVAPDTSATRTITSLHDLGLTVGKRVAVTLASAEAVPTAQVAAVINVPTVKAAPAAVPETPELDATAEQVETVQDSLAQSRDIREVTGTKVNMRTGPGTNYGRVGQVTRGTEVIVLRDPGNGWIKLKVLETGRIGWMADRLLTAAN</sequence>
<dbReference type="Pfam" id="PF08239">
    <property type="entry name" value="SH3_3"/>
    <property type="match status" value="1"/>
</dbReference>
<keyword evidence="3" id="KW-1185">Reference proteome</keyword>
<reference evidence="3" key="1">
    <citation type="submission" date="2016-11" db="EMBL/GenBank/DDBJ databases">
        <authorList>
            <person name="Varghese N."/>
            <person name="Submissions S."/>
        </authorList>
    </citation>
    <scope>NUCLEOTIDE SEQUENCE [LARGE SCALE GENOMIC DNA]</scope>
    <source>
        <strain evidence="3">DSM 29327</strain>
    </source>
</reference>
<dbReference type="OrthoDB" id="7433551at2"/>
<dbReference type="InterPro" id="IPR003646">
    <property type="entry name" value="SH3-like_bac-type"/>
</dbReference>
<dbReference type="EMBL" id="FRBN01000029">
    <property type="protein sequence ID" value="SHL69310.1"/>
    <property type="molecule type" value="Genomic_DNA"/>
</dbReference>
<organism evidence="2 3">
    <name type="scientific">Roseovarius marisflavi</name>
    <dbReference type="NCBI Taxonomy" id="1054996"/>
    <lineage>
        <taxon>Bacteria</taxon>
        <taxon>Pseudomonadati</taxon>
        <taxon>Pseudomonadota</taxon>
        <taxon>Alphaproteobacteria</taxon>
        <taxon>Rhodobacterales</taxon>
        <taxon>Roseobacteraceae</taxon>
        <taxon>Roseovarius</taxon>
    </lineage>
</organism>
<accession>A0A1M7CQ83</accession>
<dbReference type="Gene3D" id="2.30.30.40">
    <property type="entry name" value="SH3 Domains"/>
    <property type="match status" value="1"/>
</dbReference>
<proteinExistence type="predicted"/>
<dbReference type="STRING" id="1054996.SAMN05444414_12911"/>
<dbReference type="PROSITE" id="PS51781">
    <property type="entry name" value="SH3B"/>
    <property type="match status" value="1"/>
</dbReference>
<gene>
    <name evidence="2" type="ORF">SAMN05444414_12911</name>
</gene>
<protein>
    <submittedName>
        <fullName evidence="2">SH3 domain-containing protein</fullName>
    </submittedName>
</protein>
<evidence type="ECO:0000313" key="3">
    <source>
        <dbReference type="Proteomes" id="UP000184191"/>
    </source>
</evidence>
<dbReference type="AlphaFoldDB" id="A0A1M7CQ83"/>
<dbReference type="SMART" id="SM00287">
    <property type="entry name" value="SH3b"/>
    <property type="match status" value="1"/>
</dbReference>
<evidence type="ECO:0000313" key="2">
    <source>
        <dbReference type="EMBL" id="SHL69310.1"/>
    </source>
</evidence>
<feature type="domain" description="SH3b" evidence="1">
    <location>
        <begin position="140"/>
        <end position="204"/>
    </location>
</feature>
<dbReference type="Proteomes" id="UP000184191">
    <property type="component" value="Unassembled WGS sequence"/>
</dbReference>
<evidence type="ECO:0000259" key="1">
    <source>
        <dbReference type="PROSITE" id="PS51781"/>
    </source>
</evidence>
<name>A0A1M7CQ83_9RHOB</name>